<dbReference type="SUPFAM" id="SSF63829">
    <property type="entry name" value="Calcium-dependent phosphotriesterase"/>
    <property type="match status" value="1"/>
</dbReference>
<dbReference type="InterPro" id="IPR011042">
    <property type="entry name" value="6-blade_b-propeller_TolB-like"/>
</dbReference>
<feature type="transmembrane region" description="Helical" evidence="1">
    <location>
        <begin position="28"/>
        <end position="49"/>
    </location>
</feature>
<dbReference type="RefSeq" id="XP_025380155.1">
    <property type="nucleotide sequence ID" value="XM_025520325.1"/>
</dbReference>
<gene>
    <name evidence="2" type="ORF">FA10DRAFT_263686</name>
</gene>
<dbReference type="PANTHER" id="PTHR11799:SF30">
    <property type="entry name" value="SERUM PARAOXONASE_ARYLESTERASE 2"/>
    <property type="match status" value="1"/>
</dbReference>
<keyword evidence="1" id="KW-1133">Transmembrane helix</keyword>
<accession>A0A316YU47</accession>
<protein>
    <submittedName>
        <fullName evidence="2">Uncharacterized protein</fullName>
    </submittedName>
</protein>
<sequence length="563" mass="60629">MPARQQPRRSADGRGDARVGSKTVRSGLLIAVLALVLGPFVARVSWFRFQLTSPVSHFPAHWVRPSTEVGGAAPVCATLSSGLEGQENQISFCEDAEMLHGPGLDGWALLSCDPGRDQWNTVMGPLQKPEGRGALWMYAYSDAVSSTSKERQSGTKLMNAVKPLRLSLEGLPSPYDFHPLGVAVHPMSSDGNGAKVARLFVINHQRARSTIDVFDLLSSQTSREGEKGEDQSGRWRAVFVRSLVDPIATHTPNSLVALSANEVLVTQDHLFALRPPSSLDDLTATWRLAVPPLSLLAPAIARYCAQLARLGAPLLARIETLLGLPLGWVTYVKFDDDDVNGRADSHHQTKIIARWIAFANGLALSPNGKFLAVASTMMPGIKLYEWNEAKREVVRLAHRINTPNLSDNIAFTKGASGIPGGNDLFGNAARLIGGGGPSGLELMRFARDPHNYTKRAHSWIISISPTPPKDDSNDDDDSYVPANARMIRQNEGFHVSTVYQGHGPVRREQVAASLDSETEDGQDWIGIASATSAAYDGSIGGGTLLVPGLYSKPGVMVCANVGL</sequence>
<dbReference type="AlphaFoldDB" id="A0A316YU47"/>
<dbReference type="GeneID" id="37042241"/>
<dbReference type="Proteomes" id="UP000245768">
    <property type="component" value="Unassembled WGS sequence"/>
</dbReference>
<evidence type="ECO:0000313" key="3">
    <source>
        <dbReference type="Proteomes" id="UP000245768"/>
    </source>
</evidence>
<dbReference type="OrthoDB" id="5307922at2759"/>
<keyword evidence="3" id="KW-1185">Reference proteome</keyword>
<evidence type="ECO:0000313" key="2">
    <source>
        <dbReference type="EMBL" id="PWN92957.1"/>
    </source>
</evidence>
<name>A0A316YU47_9BASI</name>
<proteinExistence type="predicted"/>
<dbReference type="InParanoid" id="A0A316YU47"/>
<keyword evidence="1" id="KW-0472">Membrane</keyword>
<dbReference type="PANTHER" id="PTHR11799">
    <property type="entry name" value="PARAOXONASE"/>
    <property type="match status" value="1"/>
</dbReference>
<dbReference type="InterPro" id="IPR051288">
    <property type="entry name" value="Serum_paraoxonase/arylesterase"/>
</dbReference>
<evidence type="ECO:0000256" key="1">
    <source>
        <dbReference type="SAM" id="Phobius"/>
    </source>
</evidence>
<dbReference type="Gene3D" id="2.120.10.30">
    <property type="entry name" value="TolB, C-terminal domain"/>
    <property type="match status" value="1"/>
</dbReference>
<reference evidence="2" key="1">
    <citation type="journal article" date="2018" name="Mol. Biol. Evol.">
        <title>Broad Genomic Sampling Reveals a Smut Pathogenic Ancestry of the Fungal Clade Ustilaginomycotina.</title>
        <authorList>
            <person name="Kijpornyongpan T."/>
            <person name="Mondo S.J."/>
            <person name="Barry K."/>
            <person name="Sandor L."/>
            <person name="Lee J."/>
            <person name="Lipzen A."/>
            <person name="Pangilinan J."/>
            <person name="LaButti K."/>
            <person name="Hainaut M."/>
            <person name="Henrissat B."/>
            <person name="Grigoriev I.V."/>
            <person name="Spatafora J.W."/>
            <person name="Aime M.C."/>
        </authorList>
    </citation>
    <scope>NUCLEOTIDE SEQUENCE [LARGE SCALE GENOMIC DNA]</scope>
    <source>
        <strain evidence="2">MCA 4198</strain>
    </source>
</reference>
<keyword evidence="1" id="KW-0812">Transmembrane</keyword>
<dbReference type="EMBL" id="KZ819634">
    <property type="protein sequence ID" value="PWN92957.1"/>
    <property type="molecule type" value="Genomic_DNA"/>
</dbReference>
<organism evidence="2 3">
    <name type="scientific">Acaromyces ingoldii</name>
    <dbReference type="NCBI Taxonomy" id="215250"/>
    <lineage>
        <taxon>Eukaryota</taxon>
        <taxon>Fungi</taxon>
        <taxon>Dikarya</taxon>
        <taxon>Basidiomycota</taxon>
        <taxon>Ustilaginomycotina</taxon>
        <taxon>Exobasidiomycetes</taxon>
        <taxon>Exobasidiales</taxon>
        <taxon>Cryptobasidiaceae</taxon>
        <taxon>Acaromyces</taxon>
    </lineage>
</organism>